<dbReference type="AlphaFoldDB" id="A0A421DSR4"/>
<sequence>MLNKVTGAIRKLLHPDTGEPVQVSKEALQQEQTRARSTGIRRANAGISVASTLTPRRLAGVLRNAADGSPLDYFILAEEMEERDLHYSSVLRTRKLTVAGIVPTVEAASDDENDIKLADAVRVMMERPQIPELLFDLLDGLGKGIAVAEILWDTSTIPWMPRDYSWVDPRFLKMDADTLRKVHVLTEAEPFNGEPLAAYKYIIHQPRLKSGLPLRNGLARLVAVMYMLKSFTVRDWWAFGEKFGLPIVIGKYGPNASPQDIKTLIDAIASLASDAGCAIPQSMLIDMKETASRQGGGDLFEGMAEWCDAQTSKAVLGQTMTTDDGSSQSQANVHNQVRMDIAKWDARQLENTLNEFLIRPFVMLNYGGQENYPRVCLRINEPEDLKALVESLIPLIDRGMKVQMSELRDKFGLAEPEEGAEILLPVNAQSGSYAMLPAMNREQIALNRTSPQDDIDQLTADAISDWQRVGTAFTNPVLALANEVDSYESFLARLPELQDSLDAGEFVDQLARLCFQARGLGDVSDE</sequence>
<evidence type="ECO:0008006" key="3">
    <source>
        <dbReference type="Google" id="ProtNLM"/>
    </source>
</evidence>
<keyword evidence="2" id="KW-1185">Reference proteome</keyword>
<proteinExistence type="predicted"/>
<evidence type="ECO:0000313" key="2">
    <source>
        <dbReference type="Proteomes" id="UP000285648"/>
    </source>
</evidence>
<comment type="caution">
    <text evidence="1">The sequence shown here is derived from an EMBL/GenBank/DDBJ whole genome shotgun (WGS) entry which is preliminary data.</text>
</comment>
<dbReference type="Proteomes" id="UP000285648">
    <property type="component" value="Unassembled WGS sequence"/>
</dbReference>
<gene>
    <name evidence="1" type="ORF">BIY29_02330</name>
</gene>
<organism evidence="1 2">
    <name type="scientific">Brenneria alni</name>
    <dbReference type="NCBI Taxonomy" id="71656"/>
    <lineage>
        <taxon>Bacteria</taxon>
        <taxon>Pseudomonadati</taxon>
        <taxon>Pseudomonadota</taxon>
        <taxon>Gammaproteobacteria</taxon>
        <taxon>Enterobacterales</taxon>
        <taxon>Pectobacteriaceae</taxon>
        <taxon>Brenneria</taxon>
    </lineage>
</organism>
<dbReference type="EMBL" id="MJLZ01000003">
    <property type="protein sequence ID" value="RLM27497.1"/>
    <property type="molecule type" value="Genomic_DNA"/>
</dbReference>
<evidence type="ECO:0000313" key="1">
    <source>
        <dbReference type="EMBL" id="RLM27497.1"/>
    </source>
</evidence>
<protein>
    <recommendedName>
        <fullName evidence="3">DUF935 domain-containing protein</fullName>
    </recommendedName>
</protein>
<dbReference type="InterPro" id="IPR009279">
    <property type="entry name" value="Portal_Mu"/>
</dbReference>
<name>A0A421DSR4_9GAMM</name>
<dbReference type="OrthoDB" id="9802690at2"/>
<reference evidence="1 2" key="1">
    <citation type="submission" date="2016-09" db="EMBL/GenBank/DDBJ databases">
        <authorList>
            <person name="Doonan J."/>
            <person name="Pachebat J.A."/>
            <person name="Golyshin P.N."/>
            <person name="Denman S."/>
            <person name="Mcdonald J.E."/>
        </authorList>
    </citation>
    <scope>NUCLEOTIDE SEQUENCE [LARGE SCALE GENOMIC DNA]</scope>
    <source>
        <strain evidence="1 2">NCPPB 3934</strain>
    </source>
</reference>
<dbReference type="RefSeq" id="WP_121573436.1">
    <property type="nucleotide sequence ID" value="NZ_MJLZ01000003.1"/>
</dbReference>
<accession>A0A421DSR4</accession>
<dbReference type="Pfam" id="PF06074">
    <property type="entry name" value="Portal_Mu"/>
    <property type="match status" value="1"/>
</dbReference>